<keyword evidence="1" id="KW-0732">Signal</keyword>
<dbReference type="OrthoDB" id="9761519at2"/>
<keyword evidence="2" id="KW-0378">Hydrolase</keyword>
<dbReference type="Pfam" id="PF17132">
    <property type="entry name" value="Glyco_hydro_106"/>
    <property type="match status" value="1"/>
</dbReference>
<dbReference type="NCBIfam" id="NF045579">
    <property type="entry name" value="rhamnoside_JR"/>
    <property type="match status" value="1"/>
</dbReference>
<evidence type="ECO:0000259" key="3">
    <source>
        <dbReference type="Pfam" id="PF22666"/>
    </source>
</evidence>
<dbReference type="InterPro" id="IPR008979">
    <property type="entry name" value="Galactose-bd-like_sf"/>
</dbReference>
<dbReference type="EMBL" id="FQUX01000008">
    <property type="protein sequence ID" value="SHF85332.1"/>
    <property type="molecule type" value="Genomic_DNA"/>
</dbReference>
<dbReference type="SUPFAM" id="SSF49785">
    <property type="entry name" value="Galactose-binding domain-like"/>
    <property type="match status" value="1"/>
</dbReference>
<dbReference type="PANTHER" id="PTHR43817:SF1">
    <property type="entry name" value="HYDROLASE, FAMILY 43, PUTATIVE (AFU_ORTHOLOGUE AFUA_3G01660)-RELATED"/>
    <property type="match status" value="1"/>
</dbReference>
<sequence length="997" mass="112167">MDRFVGVYIMAFLLLVGSSLLYGQKPLSKDLKLNFANPPMEAWPKAYYWWLNGNIDTVRVREEIRAMKAAGLSGFDIFETGVPKVDTMVAAGPAFLSEASLASIKVALDEAGKHGMQVGLNMASSWNAGGSWISPRNSAKSLYFSKTKFSGQSNLELPFPELPRIDSEGRFIKAEGQKFKETKSGDRDRRFKIYFRANGKPEFYEEVVVLAVPANTQKGTLDTLNVINVSKFFNHKTEILNWLHSGDYDIYRFITSNSGELLKRPSKNSEGPIIDHFDAEATASHFNYVIDKLKSITDNDLENSPLKSLYLASYEAVGHTWTSTLPKKFKELNGYNIDKYLPGLFQEGIFPNEVTKNVKKDFQYTLSELMIDNFYRTAKKIANANSLHINSESGGPGFPLHNVPAEPLKSLGVMDLPRGEFWINRKVFTEEGVDIKRVVKEVSSAAHIYGRPLVEEEAFTSQQHWQEGPFDMKPFADRAFCEGMNKVVIHGSSHNPRGIGYPGIVYHAGTHFNDKRVWWPMIKPFNQYLSRISYLFQQSDFVADVLYYYGNAVPNFAGHKNGRFSVGPGYDYEVVNTEILKQLTVDNGELVLPTGGRFKLLVMEQEDEISLEVLSKVKDLVSNGAKIIWEKPQKVNDHKNILEPAPSEENLVRLWSKTGINNKNNRIVSGIKPVDFLKEIGVDPDIDYADSSFNTLDYIHYNKGNTDYYFIRNTTDKSVSRLCSFRQAGKVPEIWDPVHGTISPITIYDYVDGRTNIPLTIPAYGAFFIVFSKGSSSPAYTKIDSGGFMSPNLEFTPNGMYLAENGKFELTNSSEKSAVTNYIKEIPLNGAWEVFFPKGQNTPARVIFPDLVSWTDSNIESVKYFSGIAKYVKTFQFEINSVTKKNQKLYLDLGDISKMASIKLNGKDMGVVWTKPYRVEITDYLKAGNNILEIDVANTWSNRLKGDAIKGEKYTYTNIGATLIDGLNEIKVPWREVPLMPSGILGPVTIKVLTPIK</sequence>
<dbReference type="Proteomes" id="UP000184406">
    <property type="component" value="Unassembled WGS sequence"/>
</dbReference>
<protein>
    <recommendedName>
        <fullName evidence="3">Beta-mannosidase-like galactose-binding domain-containing protein</fullName>
    </recommendedName>
</protein>
<organism evidence="4 5">
    <name type="scientific">Arenibacter palladensis</name>
    <dbReference type="NCBI Taxonomy" id="237373"/>
    <lineage>
        <taxon>Bacteria</taxon>
        <taxon>Pseudomonadati</taxon>
        <taxon>Bacteroidota</taxon>
        <taxon>Flavobacteriia</taxon>
        <taxon>Flavobacteriales</taxon>
        <taxon>Flavobacteriaceae</taxon>
        <taxon>Arenibacter</taxon>
    </lineage>
</organism>
<dbReference type="PANTHER" id="PTHR43817">
    <property type="entry name" value="GLYCOSYL HYDROLASE"/>
    <property type="match status" value="1"/>
</dbReference>
<dbReference type="Gene3D" id="2.60.120.260">
    <property type="entry name" value="Galactose-binding domain-like"/>
    <property type="match status" value="1"/>
</dbReference>
<evidence type="ECO:0000256" key="2">
    <source>
        <dbReference type="ARBA" id="ARBA00022801"/>
    </source>
</evidence>
<evidence type="ECO:0000313" key="5">
    <source>
        <dbReference type="Proteomes" id="UP000184406"/>
    </source>
</evidence>
<feature type="domain" description="Beta-mannosidase-like galactose-binding" evidence="3">
    <location>
        <begin position="870"/>
        <end position="951"/>
    </location>
</feature>
<dbReference type="AlphaFoldDB" id="A0A1M5F2E3"/>
<evidence type="ECO:0000256" key="1">
    <source>
        <dbReference type="ARBA" id="ARBA00022729"/>
    </source>
</evidence>
<dbReference type="InterPro" id="IPR054593">
    <property type="entry name" value="Beta-mannosidase-like_N2"/>
</dbReference>
<reference evidence="5" key="1">
    <citation type="submission" date="2016-11" db="EMBL/GenBank/DDBJ databases">
        <authorList>
            <person name="Varghese N."/>
            <person name="Submissions S."/>
        </authorList>
    </citation>
    <scope>NUCLEOTIDE SEQUENCE [LARGE SCALE GENOMIC DNA]</scope>
    <source>
        <strain evidence="5">DSM 17539</strain>
    </source>
</reference>
<gene>
    <name evidence="4" type="ORF">SAMN03080594_108102</name>
</gene>
<proteinExistence type="predicted"/>
<evidence type="ECO:0000313" key="4">
    <source>
        <dbReference type="EMBL" id="SHF85332.1"/>
    </source>
</evidence>
<dbReference type="RefSeq" id="WP_072864286.1">
    <property type="nucleotide sequence ID" value="NZ_FQUX01000008.1"/>
</dbReference>
<accession>A0A1M5F2E3</accession>
<dbReference type="GO" id="GO:0004553">
    <property type="term" value="F:hydrolase activity, hydrolyzing O-glycosyl compounds"/>
    <property type="evidence" value="ECO:0007669"/>
    <property type="project" value="UniProtKB-ARBA"/>
</dbReference>
<name>A0A1M5F2E3_9FLAO</name>
<keyword evidence="5" id="KW-1185">Reference proteome</keyword>
<dbReference type="Pfam" id="PF22666">
    <property type="entry name" value="Glyco_hydro_2_N2"/>
    <property type="match status" value="1"/>
</dbReference>